<dbReference type="EMBL" id="ONZP01000495">
    <property type="protein sequence ID" value="SPJ85764.1"/>
    <property type="molecule type" value="Genomic_DNA"/>
</dbReference>
<keyword evidence="2" id="KW-0479">Metal-binding</keyword>
<protein>
    <submittedName>
        <fullName evidence="6">Uncharacterized protein</fullName>
    </submittedName>
</protein>
<evidence type="ECO:0000313" key="6">
    <source>
        <dbReference type="EMBL" id="SPJ85764.1"/>
    </source>
</evidence>
<evidence type="ECO:0000256" key="5">
    <source>
        <dbReference type="ARBA" id="ARBA00023242"/>
    </source>
</evidence>
<dbReference type="InterPro" id="IPR052035">
    <property type="entry name" value="ZnF_BED_domain_contain"/>
</dbReference>
<keyword evidence="3" id="KW-0863">Zinc-finger</keyword>
<keyword evidence="4" id="KW-0862">Zinc</keyword>
<dbReference type="GO" id="GO:0005634">
    <property type="term" value="C:nucleus"/>
    <property type="evidence" value="ECO:0007669"/>
    <property type="project" value="UniProtKB-SubCell"/>
</dbReference>
<dbReference type="PANTHER" id="PTHR46481">
    <property type="entry name" value="ZINC FINGER BED DOMAIN-CONTAINING PROTEIN 4"/>
    <property type="match status" value="1"/>
</dbReference>
<evidence type="ECO:0000256" key="3">
    <source>
        <dbReference type="ARBA" id="ARBA00022771"/>
    </source>
</evidence>
<organism evidence="6 7">
    <name type="scientific">Fusarium torulosum</name>
    <dbReference type="NCBI Taxonomy" id="33205"/>
    <lineage>
        <taxon>Eukaryota</taxon>
        <taxon>Fungi</taxon>
        <taxon>Dikarya</taxon>
        <taxon>Ascomycota</taxon>
        <taxon>Pezizomycotina</taxon>
        <taxon>Sordariomycetes</taxon>
        <taxon>Hypocreomycetidae</taxon>
        <taxon>Hypocreales</taxon>
        <taxon>Nectriaceae</taxon>
        <taxon>Fusarium</taxon>
    </lineage>
</organism>
<gene>
    <name evidence="6" type="ORF">FTOL_11547</name>
</gene>
<evidence type="ECO:0000256" key="2">
    <source>
        <dbReference type="ARBA" id="ARBA00022723"/>
    </source>
</evidence>
<dbReference type="PANTHER" id="PTHR46481:SF10">
    <property type="entry name" value="ZINC FINGER BED DOMAIN-CONTAINING PROTEIN 39"/>
    <property type="match status" value="1"/>
</dbReference>
<dbReference type="GO" id="GO:0008270">
    <property type="term" value="F:zinc ion binding"/>
    <property type="evidence" value="ECO:0007669"/>
    <property type="project" value="UniProtKB-KW"/>
</dbReference>
<evidence type="ECO:0000256" key="4">
    <source>
        <dbReference type="ARBA" id="ARBA00022833"/>
    </source>
</evidence>
<comment type="caution">
    <text evidence="6">The sequence shown here is derived from an EMBL/GenBank/DDBJ whole genome shotgun (WGS) entry which is preliminary data.</text>
</comment>
<proteinExistence type="predicted"/>
<sequence length="128" mass="14825">MTVFAHFIDQLGHQQSRLLALRRQFGAHSGENLAGSLIDIVHEWEIEGRVGYAISDNIMANDTCLYYMYQRLNPSMRPVDIKARRMRCYRHMLNLVAHAFLFGKDAESFELESDINGMRGLVEQDLDY</sequence>
<evidence type="ECO:0000313" key="7">
    <source>
        <dbReference type="Proteomes" id="UP001187734"/>
    </source>
</evidence>
<keyword evidence="5" id="KW-0539">Nucleus</keyword>
<keyword evidence="7" id="KW-1185">Reference proteome</keyword>
<dbReference type="AlphaFoldDB" id="A0AAE8MKC5"/>
<dbReference type="SUPFAM" id="SSF53098">
    <property type="entry name" value="Ribonuclease H-like"/>
    <property type="match status" value="1"/>
</dbReference>
<comment type="subcellular location">
    <subcellularLocation>
        <location evidence="1">Nucleus</location>
    </subcellularLocation>
</comment>
<evidence type="ECO:0000256" key="1">
    <source>
        <dbReference type="ARBA" id="ARBA00004123"/>
    </source>
</evidence>
<dbReference type="InterPro" id="IPR012337">
    <property type="entry name" value="RNaseH-like_sf"/>
</dbReference>
<accession>A0AAE8MKC5</accession>
<dbReference type="Proteomes" id="UP001187734">
    <property type="component" value="Unassembled WGS sequence"/>
</dbReference>
<reference evidence="6" key="1">
    <citation type="submission" date="2018-03" db="EMBL/GenBank/DDBJ databases">
        <authorList>
            <person name="Guldener U."/>
        </authorList>
    </citation>
    <scope>NUCLEOTIDE SEQUENCE</scope>
</reference>
<name>A0AAE8MKC5_9HYPO</name>